<sequence length="121" mass="12435">MQRKYLVPVVGTAVAVIAGGVVLTLTLGGTESTTELDSQSSVTVDGEKALSGNVVGGRTQSKYHALPWLGTSVKDVRCPDLKAVAGAKVTCTAKDGDGEAVSIPVSVVDAEGSSVTWKFER</sequence>
<feature type="domain" description="DUF4333" evidence="2">
    <location>
        <begin position="48"/>
        <end position="112"/>
    </location>
</feature>
<reference evidence="3 4" key="1">
    <citation type="submission" date="2019-07" db="EMBL/GenBank/DDBJ databases">
        <title>New species of Amycolatopsis and Streptomyces.</title>
        <authorList>
            <person name="Duangmal K."/>
            <person name="Teo W.F.A."/>
            <person name="Lipun K."/>
        </authorList>
    </citation>
    <scope>NUCLEOTIDE SEQUENCE [LARGE SCALE GENOMIC DNA]</scope>
    <source>
        <strain evidence="3 4">NBRC 106415</strain>
    </source>
</reference>
<evidence type="ECO:0000313" key="4">
    <source>
        <dbReference type="Proteomes" id="UP000400924"/>
    </source>
</evidence>
<keyword evidence="1" id="KW-1133">Transmembrane helix</keyword>
<dbReference type="Pfam" id="PF14230">
    <property type="entry name" value="DUF4333"/>
    <property type="match status" value="1"/>
</dbReference>
<evidence type="ECO:0000259" key="2">
    <source>
        <dbReference type="Pfam" id="PF14230"/>
    </source>
</evidence>
<dbReference type="InterPro" id="IPR025637">
    <property type="entry name" value="DUF4333"/>
</dbReference>
<keyword evidence="1" id="KW-0812">Transmembrane</keyword>
<evidence type="ECO:0000256" key="1">
    <source>
        <dbReference type="SAM" id="Phobius"/>
    </source>
</evidence>
<protein>
    <submittedName>
        <fullName evidence="3">DUF4333 domain-containing protein</fullName>
    </submittedName>
</protein>
<organism evidence="3 4">
    <name type="scientific">Streptomyces spongiae</name>
    <dbReference type="NCBI Taxonomy" id="565072"/>
    <lineage>
        <taxon>Bacteria</taxon>
        <taxon>Bacillati</taxon>
        <taxon>Actinomycetota</taxon>
        <taxon>Actinomycetes</taxon>
        <taxon>Kitasatosporales</taxon>
        <taxon>Streptomycetaceae</taxon>
        <taxon>Streptomyces</taxon>
    </lineage>
</organism>
<dbReference type="Proteomes" id="UP000400924">
    <property type="component" value="Unassembled WGS sequence"/>
</dbReference>
<accession>A0A5N8XYS9</accession>
<comment type="caution">
    <text evidence="3">The sequence shown here is derived from an EMBL/GenBank/DDBJ whole genome shotgun (WGS) entry which is preliminary data.</text>
</comment>
<feature type="transmembrane region" description="Helical" evidence="1">
    <location>
        <begin position="6"/>
        <end position="27"/>
    </location>
</feature>
<keyword evidence="1" id="KW-0472">Membrane</keyword>
<dbReference type="RefSeq" id="WP_152778100.1">
    <property type="nucleotide sequence ID" value="NZ_VJZC01000829.1"/>
</dbReference>
<dbReference type="OrthoDB" id="4322212at2"/>
<dbReference type="AlphaFoldDB" id="A0A5N8XYS9"/>
<keyword evidence="4" id="KW-1185">Reference proteome</keyword>
<name>A0A5N8XYS9_9ACTN</name>
<gene>
    <name evidence="3" type="ORF">FNH08_47415</name>
</gene>
<evidence type="ECO:0000313" key="3">
    <source>
        <dbReference type="EMBL" id="MPY64519.1"/>
    </source>
</evidence>
<dbReference type="EMBL" id="VJZC01000829">
    <property type="protein sequence ID" value="MPY64519.1"/>
    <property type="molecule type" value="Genomic_DNA"/>
</dbReference>
<proteinExistence type="predicted"/>